<dbReference type="InterPro" id="IPR039013">
    <property type="entry name" value="YgiF"/>
</dbReference>
<evidence type="ECO:0000259" key="1">
    <source>
        <dbReference type="PROSITE" id="PS51707"/>
    </source>
</evidence>
<comment type="caution">
    <text evidence="2">The sequence shown here is derived from an EMBL/GenBank/DDBJ whole genome shotgun (WGS) entry which is preliminary data.</text>
</comment>
<dbReference type="PANTHER" id="PTHR39569">
    <property type="entry name" value="INORGANIC TRIPHOSPHATASE"/>
    <property type="match status" value="1"/>
</dbReference>
<dbReference type="Proteomes" id="UP000653056">
    <property type="component" value="Unassembled WGS sequence"/>
</dbReference>
<dbReference type="CDD" id="cd07756">
    <property type="entry name" value="CYTH-like_Pase_CHAD"/>
    <property type="match status" value="1"/>
</dbReference>
<gene>
    <name evidence="2" type="ORF">GCM10007160_38770</name>
</gene>
<reference evidence="3" key="1">
    <citation type="journal article" date="2019" name="Int. J. Syst. Evol. Microbiol.">
        <title>The Global Catalogue of Microorganisms (GCM) 10K type strain sequencing project: providing services to taxonomists for standard genome sequencing and annotation.</title>
        <authorList>
            <consortium name="The Broad Institute Genomics Platform"/>
            <consortium name="The Broad Institute Genome Sequencing Center for Infectious Disease"/>
            <person name="Wu L."/>
            <person name="Ma J."/>
        </authorList>
    </citation>
    <scope>NUCLEOTIDE SEQUENCE [LARGE SCALE GENOMIC DNA]</scope>
    <source>
        <strain evidence="3">KCTC 22228</strain>
    </source>
</reference>
<proteinExistence type="predicted"/>
<feature type="domain" description="CYTH" evidence="1">
    <location>
        <begin position="2"/>
        <end position="200"/>
    </location>
</feature>
<protein>
    <recommendedName>
        <fullName evidence="1">CYTH domain-containing protein</fullName>
    </recommendedName>
</protein>
<dbReference type="InterPro" id="IPR033469">
    <property type="entry name" value="CYTH-like_dom_sf"/>
</dbReference>
<dbReference type="SUPFAM" id="SSF55154">
    <property type="entry name" value="CYTH-like phosphatases"/>
    <property type="match status" value="1"/>
</dbReference>
<dbReference type="Gene3D" id="2.40.320.10">
    <property type="entry name" value="Hypothetical Protein Pfu-838710-001"/>
    <property type="match status" value="1"/>
</dbReference>
<evidence type="ECO:0000313" key="2">
    <source>
        <dbReference type="EMBL" id="GGY07524.1"/>
    </source>
</evidence>
<sequence length="291" mass="32161">MSQEIELKLALADASTPRLADHPLLAKHIPTVTVLRNTYYDTPEATLEQARVALRIRRTPSARLQTLKTSGQGRGGLSIRGEWEWPIDGDELDLKGLAELPPMRDLPSGTLVRLAPRFVTDFQRQTCVLVVDGSRIELALDRGEIRAGERHAPINELELELKEGESEALWQLAEQLAEWVPLRPANASKAARGTALLTGHWPLERPSSAAEYVEYVIAALDAYTDSGDSHFKSEAHHALMHLATLSDAQANSQVRQLARSLANRLARADWLTLAFGQEFLALTRAASRDAE</sequence>
<dbReference type="Pfam" id="PF01928">
    <property type="entry name" value="CYTH"/>
    <property type="match status" value="1"/>
</dbReference>
<evidence type="ECO:0000313" key="3">
    <source>
        <dbReference type="Proteomes" id="UP000653056"/>
    </source>
</evidence>
<organism evidence="2 3">
    <name type="scientific">Litchfieldella qijiaojingensis</name>
    <dbReference type="NCBI Taxonomy" id="980347"/>
    <lineage>
        <taxon>Bacteria</taxon>
        <taxon>Pseudomonadati</taxon>
        <taxon>Pseudomonadota</taxon>
        <taxon>Gammaproteobacteria</taxon>
        <taxon>Oceanospirillales</taxon>
        <taxon>Halomonadaceae</taxon>
        <taxon>Litchfieldella</taxon>
    </lineage>
</organism>
<dbReference type="PROSITE" id="PS51707">
    <property type="entry name" value="CYTH"/>
    <property type="match status" value="1"/>
</dbReference>
<accession>A0ABQ2Z9A4</accession>
<dbReference type="PANTHER" id="PTHR39569:SF1">
    <property type="entry name" value="INORGANIC TRIPHOSPHATASE"/>
    <property type="match status" value="1"/>
</dbReference>
<dbReference type="RefSeq" id="WP_189472190.1">
    <property type="nucleotide sequence ID" value="NZ_BMXS01000028.1"/>
</dbReference>
<dbReference type="EMBL" id="BMXS01000028">
    <property type="protein sequence ID" value="GGY07524.1"/>
    <property type="molecule type" value="Genomic_DNA"/>
</dbReference>
<keyword evidence="3" id="KW-1185">Reference proteome</keyword>
<dbReference type="InterPro" id="IPR023577">
    <property type="entry name" value="CYTH_domain"/>
</dbReference>
<dbReference type="SMART" id="SM01118">
    <property type="entry name" value="CYTH"/>
    <property type="match status" value="1"/>
</dbReference>
<name>A0ABQ2Z9A4_9GAMM</name>